<proteinExistence type="predicted"/>
<dbReference type="Proteomes" id="UP000005323">
    <property type="component" value="Unassembled WGS sequence"/>
</dbReference>
<gene>
    <name evidence="1" type="ORF">HPHPA26_0168</name>
</gene>
<sequence length="69" mass="8071">MVVFCKAILGLLRGNGFQKHPLSLMSFIIKLKRSLKNKFLKAREWSKSLKLKNLKLKWAKSRELTLQTL</sequence>
<evidence type="ECO:0000313" key="2">
    <source>
        <dbReference type="Proteomes" id="UP000005323"/>
    </source>
</evidence>
<organism evidence="1 2">
    <name type="scientific">Helicobacter pylori Hp A-26</name>
    <dbReference type="NCBI Taxonomy" id="992056"/>
    <lineage>
        <taxon>Bacteria</taxon>
        <taxon>Pseudomonadati</taxon>
        <taxon>Campylobacterota</taxon>
        <taxon>Epsilonproteobacteria</taxon>
        <taxon>Campylobacterales</taxon>
        <taxon>Helicobacteraceae</taxon>
        <taxon>Helicobacter</taxon>
    </lineage>
</organism>
<name>J0CRA8_HELPX</name>
<accession>J0CRA8</accession>
<dbReference type="EMBL" id="AKOV01000001">
    <property type="protein sequence ID" value="EJB76283.1"/>
    <property type="molecule type" value="Genomic_DNA"/>
</dbReference>
<comment type="caution">
    <text evidence="1">The sequence shown here is derived from an EMBL/GenBank/DDBJ whole genome shotgun (WGS) entry which is preliminary data.</text>
</comment>
<dbReference type="AlphaFoldDB" id="J0CRA8"/>
<evidence type="ECO:0000313" key="1">
    <source>
        <dbReference type="EMBL" id="EJB76283.1"/>
    </source>
</evidence>
<protein>
    <submittedName>
        <fullName evidence="1">Uncharacterized protein</fullName>
    </submittedName>
</protein>
<reference evidence="1 2" key="1">
    <citation type="journal article" date="2013" name="Pathog. Dis.">
        <title>Genome sequences of 65 Helicobacter pylori strains isolated from asymptomatic individuals and patients with gastric cancer, peptic ulcer disease, or gastritis.</title>
        <authorList>
            <person name="Blanchard T.G."/>
            <person name="Czinn S.J."/>
            <person name="Correa P."/>
            <person name="Nakazawa T."/>
            <person name="Keelan M."/>
            <person name="Morningstar L."/>
            <person name="Santana-Cruz I."/>
            <person name="Maroo A."/>
            <person name="McCracken C."/>
            <person name="Shefchek K."/>
            <person name="Daugherty S."/>
            <person name="Song Y."/>
            <person name="Fraser C.M."/>
            <person name="Fricke W.F."/>
        </authorList>
    </citation>
    <scope>NUCLEOTIDE SEQUENCE [LARGE SCALE GENOMIC DNA]</scope>
    <source>
        <strain evidence="1 2">Hp A-26</strain>
    </source>
</reference>
<dbReference type="PATRIC" id="fig|992056.3.peg.166"/>